<dbReference type="Pfam" id="PF00557">
    <property type="entry name" value="Peptidase_M24"/>
    <property type="match status" value="1"/>
</dbReference>
<gene>
    <name evidence="3" type="ORF">A4U43_C03F9210</name>
</gene>
<comment type="similarity">
    <text evidence="1">Belongs to the peptidase M24 family.</text>
</comment>
<organism evidence="3 4">
    <name type="scientific">Asparagus officinalis</name>
    <name type="common">Garden asparagus</name>
    <dbReference type="NCBI Taxonomy" id="4686"/>
    <lineage>
        <taxon>Eukaryota</taxon>
        <taxon>Viridiplantae</taxon>
        <taxon>Streptophyta</taxon>
        <taxon>Embryophyta</taxon>
        <taxon>Tracheophyta</taxon>
        <taxon>Spermatophyta</taxon>
        <taxon>Magnoliopsida</taxon>
        <taxon>Liliopsida</taxon>
        <taxon>Asparagales</taxon>
        <taxon>Asparagaceae</taxon>
        <taxon>Asparagoideae</taxon>
        <taxon>Asparagus</taxon>
    </lineage>
</organism>
<proteinExistence type="inferred from homology"/>
<protein>
    <recommendedName>
        <fullName evidence="2">Peptidase M24 domain-containing protein</fullName>
    </recommendedName>
</protein>
<name>A0A5P1FBB8_ASPOF</name>
<dbReference type="InterPro" id="IPR036005">
    <property type="entry name" value="Creatinase/aminopeptidase-like"/>
</dbReference>
<dbReference type="OMA" id="NHYSESH"/>
<keyword evidence="4" id="KW-1185">Reference proteome</keyword>
<dbReference type="AlphaFoldDB" id="A0A5P1FBB8"/>
<evidence type="ECO:0000259" key="2">
    <source>
        <dbReference type="Pfam" id="PF00557"/>
    </source>
</evidence>
<evidence type="ECO:0000313" key="4">
    <source>
        <dbReference type="Proteomes" id="UP000243459"/>
    </source>
</evidence>
<evidence type="ECO:0000256" key="1">
    <source>
        <dbReference type="ARBA" id="ARBA00007319"/>
    </source>
</evidence>
<sequence>MYKNVKKKIERGIAFPTCISVNNTACHYSPLASDETILEENDVVKIDMRVSYRWFYCGCCTHVLQEGPVIGRAADMIAAANTAAEVALRLVRSWKEAYGQAAGMRYLEGTWI</sequence>
<evidence type="ECO:0000313" key="3">
    <source>
        <dbReference type="EMBL" id="ONK74697.1"/>
    </source>
</evidence>
<dbReference type="PANTHER" id="PTHR10804:SF11">
    <property type="entry name" value="PROLIFERATION-ASSOCIATED PROTEIN 2G4"/>
    <property type="match status" value="1"/>
</dbReference>
<dbReference type="Gramene" id="ONK74697">
    <property type="protein sequence ID" value="ONK74697"/>
    <property type="gene ID" value="A4U43_C03F9210"/>
</dbReference>
<accession>A0A5P1FBB8</accession>
<dbReference type="PANTHER" id="PTHR10804">
    <property type="entry name" value="PROTEASE FAMILY M24 METHIONYL AMINOPEPTIDASE, AMINOPEPTIDASE P"/>
    <property type="match status" value="1"/>
</dbReference>
<dbReference type="InterPro" id="IPR047113">
    <property type="entry name" value="PA2G4/ARX1"/>
</dbReference>
<dbReference type="EMBL" id="CM007383">
    <property type="protein sequence ID" value="ONK74697.1"/>
    <property type="molecule type" value="Genomic_DNA"/>
</dbReference>
<dbReference type="Gene3D" id="3.90.230.10">
    <property type="entry name" value="Creatinase/methionine aminopeptidase superfamily"/>
    <property type="match status" value="1"/>
</dbReference>
<reference evidence="4" key="1">
    <citation type="journal article" date="2017" name="Nat. Commun.">
        <title>The asparagus genome sheds light on the origin and evolution of a young Y chromosome.</title>
        <authorList>
            <person name="Harkess A."/>
            <person name="Zhou J."/>
            <person name="Xu C."/>
            <person name="Bowers J.E."/>
            <person name="Van der Hulst R."/>
            <person name="Ayyampalayam S."/>
            <person name="Mercati F."/>
            <person name="Riccardi P."/>
            <person name="McKain M.R."/>
            <person name="Kakrana A."/>
            <person name="Tang H."/>
            <person name="Ray J."/>
            <person name="Groenendijk J."/>
            <person name="Arikit S."/>
            <person name="Mathioni S.M."/>
            <person name="Nakano M."/>
            <person name="Shan H."/>
            <person name="Telgmann-Rauber A."/>
            <person name="Kanno A."/>
            <person name="Yue Z."/>
            <person name="Chen H."/>
            <person name="Li W."/>
            <person name="Chen Y."/>
            <person name="Xu X."/>
            <person name="Zhang Y."/>
            <person name="Luo S."/>
            <person name="Chen H."/>
            <person name="Gao J."/>
            <person name="Mao Z."/>
            <person name="Pires J.C."/>
            <person name="Luo M."/>
            <person name="Kudrna D."/>
            <person name="Wing R.A."/>
            <person name="Meyers B.C."/>
            <person name="Yi K."/>
            <person name="Kong H."/>
            <person name="Lavrijsen P."/>
            <person name="Sunseri F."/>
            <person name="Falavigna A."/>
            <person name="Ye Y."/>
            <person name="Leebens-Mack J.H."/>
            <person name="Chen G."/>
        </authorList>
    </citation>
    <scope>NUCLEOTIDE SEQUENCE [LARGE SCALE GENOMIC DNA]</scope>
    <source>
        <strain evidence="4">cv. DH0086</strain>
    </source>
</reference>
<dbReference type="OrthoDB" id="5876363at2759"/>
<dbReference type="Proteomes" id="UP000243459">
    <property type="component" value="Chromosome 3"/>
</dbReference>
<dbReference type="SUPFAM" id="SSF55920">
    <property type="entry name" value="Creatinase/aminopeptidase"/>
    <property type="match status" value="1"/>
</dbReference>
<dbReference type="InterPro" id="IPR000994">
    <property type="entry name" value="Pept_M24"/>
</dbReference>
<feature type="domain" description="Peptidase M24" evidence="2">
    <location>
        <begin position="5"/>
        <end position="93"/>
    </location>
</feature>